<evidence type="ECO:0000313" key="6">
    <source>
        <dbReference type="Proteomes" id="UP000261088"/>
    </source>
</evidence>
<keyword evidence="1" id="KW-0812">Transmembrane</keyword>
<dbReference type="Proteomes" id="UP000283732">
    <property type="component" value="Unassembled WGS sequence"/>
</dbReference>
<evidence type="ECO:0000313" key="7">
    <source>
        <dbReference type="Proteomes" id="UP000283732"/>
    </source>
</evidence>
<accession>A0A3R6GSK7</accession>
<evidence type="ECO:0000313" key="9">
    <source>
        <dbReference type="Proteomes" id="UP000437446"/>
    </source>
</evidence>
<evidence type="ECO:0000313" key="5">
    <source>
        <dbReference type="EMBL" id="RHH79777.1"/>
    </source>
</evidence>
<comment type="caution">
    <text evidence="5">The sequence shown here is derived from an EMBL/GenBank/DDBJ whole genome shotgun (WGS) entry which is preliminary data.</text>
</comment>
<protein>
    <submittedName>
        <fullName evidence="5">Uncharacterized protein</fullName>
    </submittedName>
</protein>
<reference evidence="2 9" key="2">
    <citation type="journal article" date="2019" name="Nat. Med.">
        <title>A library of human gut bacterial isolates paired with longitudinal multiomics data enables mechanistic microbiome research.</title>
        <authorList>
            <person name="Poyet M."/>
            <person name="Groussin M."/>
            <person name="Gibbons S.M."/>
            <person name="Avila-Pacheco J."/>
            <person name="Jiang X."/>
            <person name="Kearney S.M."/>
            <person name="Perrotta A.R."/>
            <person name="Berdy B."/>
            <person name="Zhao S."/>
            <person name="Lieberman T.D."/>
            <person name="Swanson P.K."/>
            <person name="Smith M."/>
            <person name="Roesemann S."/>
            <person name="Alexander J.E."/>
            <person name="Rich S.A."/>
            <person name="Livny J."/>
            <person name="Vlamakis H."/>
            <person name="Clish C."/>
            <person name="Bullock K."/>
            <person name="Deik A."/>
            <person name="Scott J."/>
            <person name="Pierce K.A."/>
            <person name="Xavier R.J."/>
            <person name="Alm E.J."/>
        </authorList>
    </citation>
    <scope>NUCLEOTIDE SEQUENCE [LARGE SCALE GENOMIC DNA]</scope>
    <source>
        <strain evidence="2 9">BIOML-A25</strain>
    </source>
</reference>
<dbReference type="EMBL" id="QRKC01000001">
    <property type="protein sequence ID" value="RHH79777.1"/>
    <property type="molecule type" value="Genomic_DNA"/>
</dbReference>
<feature type="transmembrane region" description="Helical" evidence="1">
    <location>
        <begin position="12"/>
        <end position="31"/>
    </location>
</feature>
<dbReference type="EMBL" id="QSUP01000015">
    <property type="protein sequence ID" value="RGN50568.1"/>
    <property type="molecule type" value="Genomic_DNA"/>
</dbReference>
<evidence type="ECO:0000313" key="4">
    <source>
        <dbReference type="EMBL" id="RGZ46323.1"/>
    </source>
</evidence>
<name>A0A3R6GSK7_9BACT</name>
<dbReference type="EMBL" id="WNCR01000005">
    <property type="protein sequence ID" value="MTU29963.1"/>
    <property type="molecule type" value="Genomic_DNA"/>
</dbReference>
<evidence type="ECO:0000313" key="2">
    <source>
        <dbReference type="EMBL" id="MTU29963.1"/>
    </source>
</evidence>
<evidence type="ECO:0000256" key="1">
    <source>
        <dbReference type="SAM" id="Phobius"/>
    </source>
</evidence>
<keyword evidence="1" id="KW-0472">Membrane</keyword>
<evidence type="ECO:0000313" key="3">
    <source>
        <dbReference type="EMBL" id="RGN50568.1"/>
    </source>
</evidence>
<proteinExistence type="predicted"/>
<dbReference type="Proteomes" id="UP000261088">
    <property type="component" value="Unassembled WGS sequence"/>
</dbReference>
<dbReference type="Proteomes" id="UP000285173">
    <property type="component" value="Unassembled WGS sequence"/>
</dbReference>
<sequence length="120" mass="13470">MDGLRKYLRIALPLLFISYLGCLIAFTHVHIVNGVTIVHSHPYQKNDDGTPKKEHNYAEFQLLHQLSTIQISGAAFAQVLIAAFLATFCVLSTCPVYPDHLRPVLGKVSLRAPPFVFFYN</sequence>
<gene>
    <name evidence="5" type="ORF">DW191_01140</name>
    <name evidence="4" type="ORF">DW986_13210</name>
    <name evidence="3" type="ORF">DXB61_12645</name>
    <name evidence="2" type="ORF">GMD66_12245</name>
</gene>
<feature type="transmembrane region" description="Helical" evidence="1">
    <location>
        <begin position="75"/>
        <end position="97"/>
    </location>
</feature>
<dbReference type="EMBL" id="QSEF01000018">
    <property type="protein sequence ID" value="RGZ46323.1"/>
    <property type="molecule type" value="Genomic_DNA"/>
</dbReference>
<dbReference type="AlphaFoldDB" id="A0A3R6GSK7"/>
<organism evidence="5 7">
    <name type="scientific">Parabacteroides merdae</name>
    <dbReference type="NCBI Taxonomy" id="46503"/>
    <lineage>
        <taxon>Bacteria</taxon>
        <taxon>Pseudomonadati</taxon>
        <taxon>Bacteroidota</taxon>
        <taxon>Bacteroidia</taxon>
        <taxon>Bacteroidales</taxon>
        <taxon>Tannerellaceae</taxon>
        <taxon>Parabacteroides</taxon>
    </lineage>
</organism>
<dbReference type="RefSeq" id="WP_081579140.1">
    <property type="nucleotide sequence ID" value="NZ_DAWDXW010000002.1"/>
</dbReference>
<reference evidence="6 7" key="1">
    <citation type="submission" date="2018-08" db="EMBL/GenBank/DDBJ databases">
        <title>A genome reference for cultivated species of the human gut microbiota.</title>
        <authorList>
            <person name="Zou Y."/>
            <person name="Xue W."/>
            <person name="Luo G."/>
        </authorList>
    </citation>
    <scope>NUCLEOTIDE SEQUENCE [LARGE SCALE GENOMIC DNA]</scope>
    <source>
        <strain evidence="5 7">AM16-50</strain>
        <strain evidence="4 8">AM50-15</strain>
        <strain evidence="3 6">OM05-11AA</strain>
    </source>
</reference>
<evidence type="ECO:0000313" key="8">
    <source>
        <dbReference type="Proteomes" id="UP000285173"/>
    </source>
</evidence>
<dbReference type="Proteomes" id="UP000437446">
    <property type="component" value="Unassembled WGS sequence"/>
</dbReference>
<keyword evidence="1" id="KW-1133">Transmembrane helix</keyword>